<evidence type="ECO:0000259" key="6">
    <source>
        <dbReference type="Pfam" id="PF08281"/>
    </source>
</evidence>
<dbReference type="Gene3D" id="1.10.1740.10">
    <property type="match status" value="1"/>
</dbReference>
<dbReference type="InterPro" id="IPR013324">
    <property type="entry name" value="RNA_pol_sigma_r3/r4-like"/>
</dbReference>
<dbReference type="PANTHER" id="PTHR43133:SF25">
    <property type="entry name" value="RNA POLYMERASE SIGMA FACTOR RFAY-RELATED"/>
    <property type="match status" value="1"/>
</dbReference>
<evidence type="ECO:0000256" key="4">
    <source>
        <dbReference type="ARBA" id="ARBA00023163"/>
    </source>
</evidence>
<dbReference type="InterPro" id="IPR013325">
    <property type="entry name" value="RNA_pol_sigma_r2"/>
</dbReference>
<evidence type="ECO:0000313" key="8">
    <source>
        <dbReference type="Proteomes" id="UP000676967"/>
    </source>
</evidence>
<protein>
    <submittedName>
        <fullName evidence="7">DNA-directed RNA polymerase sigma-70 factor</fullName>
    </submittedName>
</protein>
<name>A0ABM7M5W5_9ACTN</name>
<comment type="similarity">
    <text evidence="1">Belongs to the sigma-70 factor family. ECF subfamily.</text>
</comment>
<dbReference type="SUPFAM" id="SSF88946">
    <property type="entry name" value="Sigma2 domain of RNA polymerase sigma factors"/>
    <property type="match status" value="1"/>
</dbReference>
<dbReference type="NCBIfam" id="TIGR02937">
    <property type="entry name" value="sigma70-ECF"/>
    <property type="match status" value="1"/>
</dbReference>
<dbReference type="EMBL" id="AP023356">
    <property type="protein sequence ID" value="BCJ47031.1"/>
    <property type="molecule type" value="Genomic_DNA"/>
</dbReference>
<organism evidence="7 8">
    <name type="scientific">Actinoplanes ianthinogenes</name>
    <dbReference type="NCBI Taxonomy" id="122358"/>
    <lineage>
        <taxon>Bacteria</taxon>
        <taxon>Bacillati</taxon>
        <taxon>Actinomycetota</taxon>
        <taxon>Actinomycetes</taxon>
        <taxon>Micromonosporales</taxon>
        <taxon>Micromonosporaceae</taxon>
        <taxon>Actinoplanes</taxon>
    </lineage>
</organism>
<keyword evidence="4" id="KW-0804">Transcription</keyword>
<dbReference type="Pfam" id="PF08281">
    <property type="entry name" value="Sigma70_r4_2"/>
    <property type="match status" value="1"/>
</dbReference>
<feature type="domain" description="RNA polymerase sigma-70 region 2" evidence="5">
    <location>
        <begin position="17"/>
        <end position="84"/>
    </location>
</feature>
<dbReference type="InterPro" id="IPR007627">
    <property type="entry name" value="RNA_pol_sigma70_r2"/>
</dbReference>
<evidence type="ECO:0000259" key="5">
    <source>
        <dbReference type="Pfam" id="PF04542"/>
    </source>
</evidence>
<feature type="domain" description="RNA polymerase sigma factor 70 region 4 type 2" evidence="6">
    <location>
        <begin position="116"/>
        <end position="167"/>
    </location>
</feature>
<evidence type="ECO:0000313" key="7">
    <source>
        <dbReference type="EMBL" id="BCJ47031.1"/>
    </source>
</evidence>
<dbReference type="SUPFAM" id="SSF88659">
    <property type="entry name" value="Sigma3 and sigma4 domains of RNA polymerase sigma factors"/>
    <property type="match status" value="1"/>
</dbReference>
<keyword evidence="8" id="KW-1185">Reference proteome</keyword>
<dbReference type="Pfam" id="PF04542">
    <property type="entry name" value="Sigma70_r2"/>
    <property type="match status" value="1"/>
</dbReference>
<evidence type="ECO:0000256" key="1">
    <source>
        <dbReference type="ARBA" id="ARBA00010641"/>
    </source>
</evidence>
<dbReference type="RefSeq" id="WP_229830216.1">
    <property type="nucleotide sequence ID" value="NZ_AP023356.1"/>
</dbReference>
<dbReference type="InterPro" id="IPR013249">
    <property type="entry name" value="RNA_pol_sigma70_r4_t2"/>
</dbReference>
<dbReference type="PANTHER" id="PTHR43133">
    <property type="entry name" value="RNA POLYMERASE ECF-TYPE SIGMA FACTO"/>
    <property type="match status" value="1"/>
</dbReference>
<keyword evidence="7" id="KW-0240">DNA-directed RNA polymerase</keyword>
<accession>A0ABM7M5W5</accession>
<keyword evidence="3" id="KW-0731">Sigma factor</keyword>
<proteinExistence type="inferred from homology"/>
<dbReference type="InterPro" id="IPR036388">
    <property type="entry name" value="WH-like_DNA-bd_sf"/>
</dbReference>
<dbReference type="GO" id="GO:0000428">
    <property type="term" value="C:DNA-directed RNA polymerase complex"/>
    <property type="evidence" value="ECO:0007669"/>
    <property type="project" value="UniProtKB-KW"/>
</dbReference>
<reference evidence="7 8" key="1">
    <citation type="submission" date="2020-08" db="EMBL/GenBank/DDBJ databases">
        <title>Whole genome shotgun sequence of Actinoplanes ianthinogenes NBRC 13996.</title>
        <authorList>
            <person name="Komaki H."/>
            <person name="Tamura T."/>
        </authorList>
    </citation>
    <scope>NUCLEOTIDE SEQUENCE [LARGE SCALE GENOMIC DNA]</scope>
    <source>
        <strain evidence="7 8">NBRC 13996</strain>
    </source>
</reference>
<evidence type="ECO:0000256" key="2">
    <source>
        <dbReference type="ARBA" id="ARBA00023015"/>
    </source>
</evidence>
<gene>
    <name evidence="7" type="primary">rpoE_16</name>
    <name evidence="7" type="ORF">Aiant_76880</name>
</gene>
<sequence>MVVIKSRDVPADRFTDLFDRYHGEIYRYVAGRLSASHADDLAAETFLVAFRKQGTLHQADQARAWLYGIATNLIRRHHRDEERRYRALSRVGSHAEPADNDHDRILSRVAAGVVQRELAVALRALRPADRDVLLLVALADLGYAEVGIALGIPEGTVASRLNRARKAVRAALGGADPTRDSSGAIR</sequence>
<evidence type="ECO:0000256" key="3">
    <source>
        <dbReference type="ARBA" id="ARBA00023082"/>
    </source>
</evidence>
<dbReference type="Gene3D" id="1.10.10.10">
    <property type="entry name" value="Winged helix-like DNA-binding domain superfamily/Winged helix DNA-binding domain"/>
    <property type="match status" value="1"/>
</dbReference>
<dbReference type="InterPro" id="IPR014284">
    <property type="entry name" value="RNA_pol_sigma-70_dom"/>
</dbReference>
<keyword evidence="2" id="KW-0805">Transcription regulation</keyword>
<dbReference type="Proteomes" id="UP000676967">
    <property type="component" value="Chromosome"/>
</dbReference>
<dbReference type="InterPro" id="IPR039425">
    <property type="entry name" value="RNA_pol_sigma-70-like"/>
</dbReference>